<dbReference type="EMBL" id="CP101914">
    <property type="protein sequence ID" value="UUI01182.1"/>
    <property type="molecule type" value="Genomic_DNA"/>
</dbReference>
<evidence type="ECO:0000313" key="1">
    <source>
        <dbReference type="EMBL" id="UUI01182.1"/>
    </source>
</evidence>
<organism evidence="1 2">
    <name type="scientific">Oceanobacillus jeddahense</name>
    <dbReference type="NCBI Taxonomy" id="1462527"/>
    <lineage>
        <taxon>Bacteria</taxon>
        <taxon>Bacillati</taxon>
        <taxon>Bacillota</taxon>
        <taxon>Bacilli</taxon>
        <taxon>Bacillales</taxon>
        <taxon>Bacillaceae</taxon>
        <taxon>Oceanobacillus</taxon>
    </lineage>
</organism>
<name>A0ABY5JNY5_9BACI</name>
<reference evidence="1" key="1">
    <citation type="submission" date="2022-07" db="EMBL/GenBank/DDBJ databases">
        <title>FELIX.</title>
        <authorList>
            <person name="Wan K.H."/>
            <person name="Park S."/>
            <person name="Lawrence Q."/>
            <person name="Eichenberger J.P."/>
            <person name="Booth B.W."/>
            <person name="Piaggio A.J."/>
            <person name="Chandler J.C."/>
            <person name="Franklin A.B."/>
            <person name="Celniker S.E."/>
        </authorList>
    </citation>
    <scope>NUCLEOTIDE SEQUENCE</scope>
    <source>
        <strain evidence="1">QA-1986 374</strain>
    </source>
</reference>
<proteinExistence type="predicted"/>
<dbReference type="Proteomes" id="UP001059773">
    <property type="component" value="Chromosome"/>
</dbReference>
<dbReference type="RefSeq" id="WP_256706611.1">
    <property type="nucleotide sequence ID" value="NZ_CP101914.1"/>
</dbReference>
<sequence length="203" mass="23383">MGINKNVHTTDTAESKAEAEAIAVRRMEALADIYLGTTEIDRYGQYFWLGNSPEAMKAWNKAFNLFKNSRDIFHEILQREYNLNKEHMSSSKVIAARELKLYRPGQDVEEMYADRYQSIQDVLHILDHIMQAEPSGAEALKKWDISIVYNGISPTVRKLNEVAISHDLLVLEHSRITHQISDTVKNLVPERIKEIKPLFEDAK</sequence>
<accession>A0ABY5JNY5</accession>
<gene>
    <name evidence="1" type="ORF">NP439_14045</name>
</gene>
<evidence type="ECO:0000313" key="2">
    <source>
        <dbReference type="Proteomes" id="UP001059773"/>
    </source>
</evidence>
<protein>
    <submittedName>
        <fullName evidence="1">Uncharacterized protein</fullName>
    </submittedName>
</protein>
<keyword evidence="2" id="KW-1185">Reference proteome</keyword>